<gene>
    <name evidence="1" type="ORF">BGZ80_004969</name>
</gene>
<proteinExistence type="predicted"/>
<name>A0A9P6N015_9FUNG</name>
<dbReference type="Gene3D" id="2.40.50.100">
    <property type="match status" value="1"/>
</dbReference>
<dbReference type="GO" id="GO:0005960">
    <property type="term" value="C:glycine cleavage complex"/>
    <property type="evidence" value="ECO:0007669"/>
    <property type="project" value="InterPro"/>
</dbReference>
<feature type="non-terminal residue" evidence="1">
    <location>
        <position position="74"/>
    </location>
</feature>
<dbReference type="AlphaFoldDB" id="A0A9P6N015"/>
<protein>
    <submittedName>
        <fullName evidence="1">Uncharacterized protein</fullName>
    </submittedName>
</protein>
<evidence type="ECO:0000313" key="1">
    <source>
        <dbReference type="EMBL" id="KAG0019986.1"/>
    </source>
</evidence>
<dbReference type="Proteomes" id="UP000703661">
    <property type="component" value="Unassembled WGS sequence"/>
</dbReference>
<evidence type="ECO:0000313" key="2">
    <source>
        <dbReference type="Proteomes" id="UP000703661"/>
    </source>
</evidence>
<keyword evidence="2" id="KW-1185">Reference proteome</keyword>
<dbReference type="PANTHER" id="PTHR11715:SF3">
    <property type="entry name" value="GLYCINE CLEAVAGE SYSTEM H PROTEIN-RELATED"/>
    <property type="match status" value="1"/>
</dbReference>
<organism evidence="1 2">
    <name type="scientific">Entomortierella chlamydospora</name>
    <dbReference type="NCBI Taxonomy" id="101097"/>
    <lineage>
        <taxon>Eukaryota</taxon>
        <taxon>Fungi</taxon>
        <taxon>Fungi incertae sedis</taxon>
        <taxon>Mucoromycota</taxon>
        <taxon>Mortierellomycotina</taxon>
        <taxon>Mortierellomycetes</taxon>
        <taxon>Mortierellales</taxon>
        <taxon>Mortierellaceae</taxon>
        <taxon>Entomortierella</taxon>
    </lineage>
</organism>
<sequence>RLAVFLSDKGESEVKSPISGRKVSTNTAVHMDLKLLNTDPENKGWLCKIKPFDDRVKEETENLLSEDAYKRLIK</sequence>
<dbReference type="GO" id="GO:0005737">
    <property type="term" value="C:cytoplasm"/>
    <property type="evidence" value="ECO:0007669"/>
    <property type="project" value="TreeGrafter"/>
</dbReference>
<dbReference type="InterPro" id="IPR011053">
    <property type="entry name" value="Single_hybrid_motif"/>
</dbReference>
<dbReference type="Pfam" id="PF01597">
    <property type="entry name" value="GCV_H"/>
    <property type="match status" value="1"/>
</dbReference>
<reference evidence="1" key="1">
    <citation type="journal article" date="2020" name="Fungal Divers.">
        <title>Resolving the Mortierellaceae phylogeny through synthesis of multi-gene phylogenetics and phylogenomics.</title>
        <authorList>
            <person name="Vandepol N."/>
            <person name="Liber J."/>
            <person name="Desiro A."/>
            <person name="Na H."/>
            <person name="Kennedy M."/>
            <person name="Barry K."/>
            <person name="Grigoriev I.V."/>
            <person name="Miller A.N."/>
            <person name="O'Donnell K."/>
            <person name="Stajich J.E."/>
            <person name="Bonito G."/>
        </authorList>
    </citation>
    <scope>NUCLEOTIDE SEQUENCE</scope>
    <source>
        <strain evidence="1">NRRL 2769</strain>
    </source>
</reference>
<accession>A0A9P6N015</accession>
<comment type="caution">
    <text evidence="1">The sequence shown here is derived from an EMBL/GenBank/DDBJ whole genome shotgun (WGS) entry which is preliminary data.</text>
</comment>
<dbReference type="InterPro" id="IPR002930">
    <property type="entry name" value="GCV_H"/>
</dbReference>
<dbReference type="SUPFAM" id="SSF51230">
    <property type="entry name" value="Single hybrid motif"/>
    <property type="match status" value="1"/>
</dbReference>
<dbReference type="InterPro" id="IPR033753">
    <property type="entry name" value="GCV_H/Fam206"/>
</dbReference>
<dbReference type="GO" id="GO:0009249">
    <property type="term" value="P:protein lipoylation"/>
    <property type="evidence" value="ECO:0007669"/>
    <property type="project" value="TreeGrafter"/>
</dbReference>
<dbReference type="EMBL" id="JAAAID010000248">
    <property type="protein sequence ID" value="KAG0019986.1"/>
    <property type="molecule type" value="Genomic_DNA"/>
</dbReference>
<dbReference type="GO" id="GO:0019464">
    <property type="term" value="P:glycine decarboxylation via glycine cleavage system"/>
    <property type="evidence" value="ECO:0007669"/>
    <property type="project" value="InterPro"/>
</dbReference>
<dbReference type="PANTHER" id="PTHR11715">
    <property type="entry name" value="GLYCINE CLEAVAGE SYSTEM H PROTEIN"/>
    <property type="match status" value="1"/>
</dbReference>